<proteinExistence type="predicted"/>
<protein>
    <submittedName>
        <fullName evidence="1">Uncharacterized protein</fullName>
    </submittedName>
</protein>
<dbReference type="EMBL" id="BAAAPU010000003">
    <property type="protein sequence ID" value="GAA1971783.1"/>
    <property type="molecule type" value="Genomic_DNA"/>
</dbReference>
<accession>A0ABN2RML3</accession>
<name>A0ABN2RML3_9MICO</name>
<sequence length="204" mass="21321">MPEAAQCVTHQDLGRDAGVDLPFKDLLQGRVARGVDVNDAFTPGPDARDAGSCGAVLPGGDDVWCGQPAPWASLGWDQFTIASGATRVRRVGVSTDEGRSSSGGQVSRSLSYVELELGGADPKGVADFVRRAFQRCAHGTAAQVQGLSAVTGEVPSMVGGVHEADAFAFLTSKRVAWVILDGRPWTPAERKRALAAIAGHLRQG</sequence>
<evidence type="ECO:0000313" key="2">
    <source>
        <dbReference type="Proteomes" id="UP001500013"/>
    </source>
</evidence>
<organism evidence="1 2">
    <name type="scientific">Terrabacter lapilli</name>
    <dbReference type="NCBI Taxonomy" id="436231"/>
    <lineage>
        <taxon>Bacteria</taxon>
        <taxon>Bacillati</taxon>
        <taxon>Actinomycetota</taxon>
        <taxon>Actinomycetes</taxon>
        <taxon>Micrococcales</taxon>
        <taxon>Intrasporangiaceae</taxon>
        <taxon>Terrabacter</taxon>
    </lineage>
</organism>
<evidence type="ECO:0000313" key="1">
    <source>
        <dbReference type="EMBL" id="GAA1971783.1"/>
    </source>
</evidence>
<dbReference type="Proteomes" id="UP001500013">
    <property type="component" value="Unassembled WGS sequence"/>
</dbReference>
<keyword evidence="2" id="KW-1185">Reference proteome</keyword>
<comment type="caution">
    <text evidence="1">The sequence shown here is derived from an EMBL/GenBank/DDBJ whole genome shotgun (WGS) entry which is preliminary data.</text>
</comment>
<gene>
    <name evidence="1" type="ORF">GCM10009817_09830</name>
</gene>
<reference evidence="1 2" key="1">
    <citation type="journal article" date="2019" name="Int. J. Syst. Evol. Microbiol.">
        <title>The Global Catalogue of Microorganisms (GCM) 10K type strain sequencing project: providing services to taxonomists for standard genome sequencing and annotation.</title>
        <authorList>
            <consortium name="The Broad Institute Genomics Platform"/>
            <consortium name="The Broad Institute Genome Sequencing Center for Infectious Disease"/>
            <person name="Wu L."/>
            <person name="Ma J."/>
        </authorList>
    </citation>
    <scope>NUCLEOTIDE SEQUENCE [LARGE SCALE GENOMIC DNA]</scope>
    <source>
        <strain evidence="1 2">JCM 15628</strain>
    </source>
</reference>